<dbReference type="GO" id="GO:0046872">
    <property type="term" value="F:metal ion binding"/>
    <property type="evidence" value="ECO:0007669"/>
    <property type="project" value="UniProtKB-KW"/>
</dbReference>
<feature type="domain" description="Sulfatase N-terminal" evidence="7">
    <location>
        <begin position="34"/>
        <end position="336"/>
    </location>
</feature>
<proteinExistence type="inferred from homology"/>
<keyword evidence="4" id="KW-0106">Calcium</keyword>
<evidence type="ECO:0000259" key="7">
    <source>
        <dbReference type="Pfam" id="PF00884"/>
    </source>
</evidence>
<dbReference type="Pfam" id="PF00884">
    <property type="entry name" value="Sulfatase"/>
    <property type="match status" value="1"/>
</dbReference>
<dbReference type="Gene3D" id="3.40.720.10">
    <property type="entry name" value="Alkaline Phosphatase, subunit A"/>
    <property type="match status" value="1"/>
</dbReference>
<dbReference type="InterPro" id="IPR024607">
    <property type="entry name" value="Sulfatase_CS"/>
</dbReference>
<dbReference type="EMBL" id="SJPX01000003">
    <property type="protein sequence ID" value="TWU51772.1"/>
    <property type="molecule type" value="Genomic_DNA"/>
</dbReference>
<dbReference type="PANTHER" id="PTHR42693">
    <property type="entry name" value="ARYLSULFATASE FAMILY MEMBER"/>
    <property type="match status" value="1"/>
</dbReference>
<feature type="chain" id="PRO_5022949772" evidence="6">
    <location>
        <begin position="26"/>
        <end position="467"/>
    </location>
</feature>
<keyword evidence="2" id="KW-0479">Metal-binding</keyword>
<dbReference type="Proteomes" id="UP000317977">
    <property type="component" value="Unassembled WGS sequence"/>
</dbReference>
<evidence type="ECO:0000256" key="4">
    <source>
        <dbReference type="ARBA" id="ARBA00022837"/>
    </source>
</evidence>
<accession>A0A5C6ERY8</accession>
<feature type="region of interest" description="Disordered" evidence="5">
    <location>
        <begin position="446"/>
        <end position="467"/>
    </location>
</feature>
<evidence type="ECO:0000256" key="6">
    <source>
        <dbReference type="SAM" id="SignalP"/>
    </source>
</evidence>
<evidence type="ECO:0000313" key="9">
    <source>
        <dbReference type="Proteomes" id="UP000317977"/>
    </source>
</evidence>
<dbReference type="PROSITE" id="PS00149">
    <property type="entry name" value="SULFATASE_2"/>
    <property type="match status" value="1"/>
</dbReference>
<evidence type="ECO:0000256" key="2">
    <source>
        <dbReference type="ARBA" id="ARBA00022723"/>
    </source>
</evidence>
<keyword evidence="9" id="KW-1185">Reference proteome</keyword>
<feature type="signal peptide" evidence="6">
    <location>
        <begin position="1"/>
        <end position="25"/>
    </location>
</feature>
<comment type="similarity">
    <text evidence="1">Belongs to the sulfatase family.</text>
</comment>
<reference evidence="8 9" key="1">
    <citation type="submission" date="2019-02" db="EMBL/GenBank/DDBJ databases">
        <title>Deep-cultivation of Planctomycetes and their phenomic and genomic characterization uncovers novel biology.</title>
        <authorList>
            <person name="Wiegand S."/>
            <person name="Jogler M."/>
            <person name="Boedeker C."/>
            <person name="Pinto D."/>
            <person name="Vollmers J."/>
            <person name="Rivas-Marin E."/>
            <person name="Kohn T."/>
            <person name="Peeters S.H."/>
            <person name="Heuer A."/>
            <person name="Rast P."/>
            <person name="Oberbeckmann S."/>
            <person name="Bunk B."/>
            <person name="Jeske O."/>
            <person name="Meyerdierks A."/>
            <person name="Storesund J.E."/>
            <person name="Kallscheuer N."/>
            <person name="Luecker S."/>
            <person name="Lage O.M."/>
            <person name="Pohl T."/>
            <person name="Merkel B.J."/>
            <person name="Hornburger P."/>
            <person name="Mueller R.-W."/>
            <person name="Bruemmer F."/>
            <person name="Labrenz M."/>
            <person name="Spormann A.M."/>
            <person name="Op Den Camp H."/>
            <person name="Overmann J."/>
            <person name="Amann R."/>
            <person name="Jetten M.S.M."/>
            <person name="Mascher T."/>
            <person name="Medema M.H."/>
            <person name="Devos D.P."/>
            <person name="Kaster A.-K."/>
            <person name="Ovreas L."/>
            <person name="Rohde M."/>
            <person name="Galperin M.Y."/>
            <person name="Jogler C."/>
        </authorList>
    </citation>
    <scope>NUCLEOTIDE SEQUENCE [LARGE SCALE GENOMIC DNA]</scope>
    <source>
        <strain evidence="8 9">Poly59</strain>
    </source>
</reference>
<dbReference type="RefSeq" id="WP_146535054.1">
    <property type="nucleotide sequence ID" value="NZ_SJPX01000003.1"/>
</dbReference>
<sequence length="467" mass="52875" precursor="true">MMRGLTCRFFLSLVVLQTGFTAAMADERDPSRPPNVILILADDLAVGDLGGGDGSPSRTMHLDRLAEQSVRFNQAYSASCVCAPARAALLTGRYPHRTGVVTLNMNTYPVMTRLRRDEETMPELLRRAGYVTGLIGKWHVGLGDGFHPLDRGFDEYEGFSGSSDVGYYEYAFDVQGKVRRVADRYLTDDLNDRAIEFVRRHRDQRFFLHLAHYAPHRPLQAPAEIIQKYSDHGFDESTSTIYAMIEVMDHGIGRLLEELDELDLAKETVIVFASDNGPDPLTGVRFNHHLRGTKYQVDEGGIRVPLFVRWPGVFAAGERNQQVHFVDLLPTLLDFTRTDTVTTANPLDGKSFARVLRDPSADFSPTRFWQWNRGRPNYTHNAAVREGKFKLVRPFVTRGSKIQDSTLPAELYDLDSDPTESTNIAAEHPDLVQQLGGKLQRWADDVEKERVRPESEKRRDDLPLKIR</sequence>
<name>A0A5C6ERY8_9BACT</name>
<dbReference type="SUPFAM" id="SSF53649">
    <property type="entry name" value="Alkaline phosphatase-like"/>
    <property type="match status" value="1"/>
</dbReference>
<dbReference type="InterPro" id="IPR000917">
    <property type="entry name" value="Sulfatase_N"/>
</dbReference>
<dbReference type="PANTHER" id="PTHR42693:SF53">
    <property type="entry name" value="ENDO-4-O-SULFATASE"/>
    <property type="match status" value="1"/>
</dbReference>
<evidence type="ECO:0000256" key="3">
    <source>
        <dbReference type="ARBA" id="ARBA00022801"/>
    </source>
</evidence>
<organism evidence="8 9">
    <name type="scientific">Rubripirellula reticaptiva</name>
    <dbReference type="NCBI Taxonomy" id="2528013"/>
    <lineage>
        <taxon>Bacteria</taxon>
        <taxon>Pseudomonadati</taxon>
        <taxon>Planctomycetota</taxon>
        <taxon>Planctomycetia</taxon>
        <taxon>Pirellulales</taxon>
        <taxon>Pirellulaceae</taxon>
        <taxon>Rubripirellula</taxon>
    </lineage>
</organism>
<evidence type="ECO:0000256" key="1">
    <source>
        <dbReference type="ARBA" id="ARBA00008779"/>
    </source>
</evidence>
<dbReference type="EC" id="3.1.6.1" evidence="8"/>
<keyword evidence="6" id="KW-0732">Signal</keyword>
<gene>
    <name evidence="8" type="primary">atsA_61</name>
    <name evidence="8" type="ORF">Poly59_33670</name>
</gene>
<dbReference type="InterPro" id="IPR050738">
    <property type="entry name" value="Sulfatase"/>
</dbReference>
<comment type="caution">
    <text evidence="8">The sequence shown here is derived from an EMBL/GenBank/DDBJ whole genome shotgun (WGS) entry which is preliminary data.</text>
</comment>
<evidence type="ECO:0000313" key="8">
    <source>
        <dbReference type="EMBL" id="TWU51772.1"/>
    </source>
</evidence>
<dbReference type="GO" id="GO:0004065">
    <property type="term" value="F:arylsulfatase activity"/>
    <property type="evidence" value="ECO:0007669"/>
    <property type="project" value="UniProtKB-EC"/>
</dbReference>
<dbReference type="OrthoDB" id="9777306at2"/>
<dbReference type="AlphaFoldDB" id="A0A5C6ERY8"/>
<dbReference type="InterPro" id="IPR017850">
    <property type="entry name" value="Alkaline_phosphatase_core_sf"/>
</dbReference>
<evidence type="ECO:0000256" key="5">
    <source>
        <dbReference type="SAM" id="MobiDB-lite"/>
    </source>
</evidence>
<keyword evidence="3 8" id="KW-0378">Hydrolase</keyword>
<protein>
    <submittedName>
        <fullName evidence="8">Arylsulfatase</fullName>
        <ecNumber evidence="8">3.1.6.1</ecNumber>
    </submittedName>
</protein>
<dbReference type="Gene3D" id="3.30.1120.10">
    <property type="match status" value="1"/>
</dbReference>